<evidence type="ECO:0000256" key="5">
    <source>
        <dbReference type="ARBA" id="ARBA00022989"/>
    </source>
</evidence>
<dbReference type="RefSeq" id="WP_344845260.1">
    <property type="nucleotide sequence ID" value="NZ_BAABAA010000007.1"/>
</dbReference>
<dbReference type="SUPFAM" id="SSF161098">
    <property type="entry name" value="MetI-like"/>
    <property type="match status" value="1"/>
</dbReference>
<feature type="transmembrane region" description="Helical" evidence="7">
    <location>
        <begin position="153"/>
        <end position="181"/>
    </location>
</feature>
<dbReference type="PANTHER" id="PTHR43005:SF1">
    <property type="entry name" value="SPERMIDINE_PUTRESCINE TRANSPORT SYSTEM PERMEASE PROTEIN"/>
    <property type="match status" value="1"/>
</dbReference>
<feature type="domain" description="ABC transmembrane type-1" evidence="8">
    <location>
        <begin position="75"/>
        <end position="283"/>
    </location>
</feature>
<comment type="caution">
    <text evidence="9">The sequence shown here is derived from an EMBL/GenBank/DDBJ whole genome shotgun (WGS) entry which is preliminary data.</text>
</comment>
<evidence type="ECO:0000256" key="3">
    <source>
        <dbReference type="ARBA" id="ARBA00022475"/>
    </source>
</evidence>
<reference evidence="10" key="1">
    <citation type="journal article" date="2019" name="Int. J. Syst. Evol. Microbiol.">
        <title>The Global Catalogue of Microorganisms (GCM) 10K type strain sequencing project: providing services to taxonomists for standard genome sequencing and annotation.</title>
        <authorList>
            <consortium name="The Broad Institute Genomics Platform"/>
            <consortium name="The Broad Institute Genome Sequencing Center for Infectious Disease"/>
            <person name="Wu L."/>
            <person name="Ma J."/>
        </authorList>
    </citation>
    <scope>NUCLEOTIDE SEQUENCE [LARGE SCALE GENOMIC DNA]</scope>
    <source>
        <strain evidence="10">JCM 16928</strain>
    </source>
</reference>
<evidence type="ECO:0000256" key="1">
    <source>
        <dbReference type="ARBA" id="ARBA00004651"/>
    </source>
</evidence>
<evidence type="ECO:0000313" key="10">
    <source>
        <dbReference type="Proteomes" id="UP001501222"/>
    </source>
</evidence>
<keyword evidence="6 7" id="KW-0472">Membrane</keyword>
<proteinExistence type="inferred from homology"/>
<evidence type="ECO:0000313" key="9">
    <source>
        <dbReference type="EMBL" id="GAA3577848.1"/>
    </source>
</evidence>
<evidence type="ECO:0000256" key="2">
    <source>
        <dbReference type="ARBA" id="ARBA00022448"/>
    </source>
</evidence>
<feature type="transmembrane region" description="Helical" evidence="7">
    <location>
        <begin position="79"/>
        <end position="100"/>
    </location>
</feature>
<comment type="subcellular location">
    <subcellularLocation>
        <location evidence="1 7">Cell membrane</location>
        <topology evidence="1 7">Multi-pass membrane protein</topology>
    </subcellularLocation>
</comment>
<keyword evidence="4 7" id="KW-0812">Transmembrane</keyword>
<keyword evidence="5 7" id="KW-1133">Transmembrane helix</keyword>
<protein>
    <submittedName>
        <fullName evidence="9">Sugar ABC transporter permease</fullName>
    </submittedName>
</protein>
<gene>
    <name evidence="9" type="ORF">GCM10022235_54830</name>
</gene>
<organism evidence="9 10">
    <name type="scientific">Kribbella ginsengisoli</name>
    <dbReference type="NCBI Taxonomy" id="363865"/>
    <lineage>
        <taxon>Bacteria</taxon>
        <taxon>Bacillati</taxon>
        <taxon>Actinomycetota</taxon>
        <taxon>Actinomycetes</taxon>
        <taxon>Propionibacteriales</taxon>
        <taxon>Kribbellaceae</taxon>
        <taxon>Kribbella</taxon>
    </lineage>
</organism>
<dbReference type="InterPro" id="IPR035906">
    <property type="entry name" value="MetI-like_sf"/>
</dbReference>
<evidence type="ECO:0000256" key="6">
    <source>
        <dbReference type="ARBA" id="ARBA00023136"/>
    </source>
</evidence>
<evidence type="ECO:0000256" key="7">
    <source>
        <dbReference type="RuleBase" id="RU363032"/>
    </source>
</evidence>
<evidence type="ECO:0000259" key="8">
    <source>
        <dbReference type="PROSITE" id="PS50928"/>
    </source>
</evidence>
<dbReference type="EMBL" id="BAABAA010000007">
    <property type="protein sequence ID" value="GAA3577848.1"/>
    <property type="molecule type" value="Genomic_DNA"/>
</dbReference>
<keyword evidence="10" id="KW-1185">Reference proteome</keyword>
<dbReference type="Proteomes" id="UP001501222">
    <property type="component" value="Unassembled WGS sequence"/>
</dbReference>
<dbReference type="Gene3D" id="1.10.3720.10">
    <property type="entry name" value="MetI-like"/>
    <property type="match status" value="1"/>
</dbReference>
<keyword evidence="2 7" id="KW-0813">Transport</keyword>
<dbReference type="CDD" id="cd06261">
    <property type="entry name" value="TM_PBP2"/>
    <property type="match status" value="1"/>
</dbReference>
<evidence type="ECO:0000256" key="4">
    <source>
        <dbReference type="ARBA" id="ARBA00022692"/>
    </source>
</evidence>
<comment type="similarity">
    <text evidence="7">Belongs to the binding-protein-dependent transport system permease family.</text>
</comment>
<dbReference type="Pfam" id="PF00528">
    <property type="entry name" value="BPD_transp_1"/>
    <property type="match status" value="1"/>
</dbReference>
<name>A0ABP6Y720_9ACTN</name>
<sequence>MSRTRHVVVKGEGKFALFLLLPAALVVFGVVLYPVIRTLLISLYKVDSAMPGSYPFAGLSNYTKVFSDPSFYPVLGHTAYFTLVSTAIELVLGLGVALLLNAPLRFRWLWRSLVVLPWALPTIVNGALWRWIYNGQYGVLNQILGTDTQWLGSPFLALNMVIVADVWKNTSIVAFFLLAGLQTIPAELHEAAVVDGASKLRTFWSVVIPLLKPSIAVVLVLRTIEAFKVFDIIYVMTGGGPASGTQTVAFYTYLQAFSNQLFGYGAALAYLIVIAVGALAMFYLRILRQNQLAGV</sequence>
<dbReference type="PANTHER" id="PTHR43005">
    <property type="entry name" value="BLR7065 PROTEIN"/>
    <property type="match status" value="1"/>
</dbReference>
<keyword evidence="3" id="KW-1003">Cell membrane</keyword>
<dbReference type="PROSITE" id="PS50928">
    <property type="entry name" value="ABC_TM1"/>
    <property type="match status" value="1"/>
</dbReference>
<feature type="transmembrane region" description="Helical" evidence="7">
    <location>
        <begin position="112"/>
        <end position="133"/>
    </location>
</feature>
<accession>A0ABP6Y720</accession>
<feature type="transmembrane region" description="Helical" evidence="7">
    <location>
        <begin position="261"/>
        <end position="284"/>
    </location>
</feature>
<feature type="transmembrane region" description="Helical" evidence="7">
    <location>
        <begin position="15"/>
        <end position="36"/>
    </location>
</feature>
<dbReference type="InterPro" id="IPR000515">
    <property type="entry name" value="MetI-like"/>
</dbReference>
<feature type="transmembrane region" description="Helical" evidence="7">
    <location>
        <begin position="202"/>
        <end position="221"/>
    </location>
</feature>